<comment type="caution">
    <text evidence="3">The sequence shown here is derived from an EMBL/GenBank/DDBJ whole genome shotgun (WGS) entry which is preliminary data.</text>
</comment>
<gene>
    <name evidence="3" type="ORF">I3842_01G043000</name>
</gene>
<dbReference type="AlphaFoldDB" id="A0A922K8D7"/>
<protein>
    <recommendedName>
        <fullName evidence="2">CCHC-type domain-containing protein</fullName>
    </recommendedName>
</protein>
<evidence type="ECO:0000313" key="3">
    <source>
        <dbReference type="EMBL" id="KAG6729697.1"/>
    </source>
</evidence>
<dbReference type="PANTHER" id="PTHR34222">
    <property type="entry name" value="GAG_PRE-INTEGRS DOMAIN-CONTAINING PROTEIN"/>
    <property type="match status" value="1"/>
</dbReference>
<dbReference type="PANTHER" id="PTHR34222:SF97">
    <property type="entry name" value="CATALYTIC REGION, PUTATIVE-RELATED"/>
    <property type="match status" value="1"/>
</dbReference>
<reference evidence="3" key="1">
    <citation type="submission" date="2021-01" db="EMBL/GenBank/DDBJ databases">
        <authorList>
            <person name="Lovell J.T."/>
            <person name="Bentley N."/>
            <person name="Bhattarai G."/>
            <person name="Jenkins J.W."/>
            <person name="Sreedasyam A."/>
            <person name="Alarcon Y."/>
            <person name="Bock C."/>
            <person name="Boston L."/>
            <person name="Carlson J."/>
            <person name="Cervantes K."/>
            <person name="Clermont K."/>
            <person name="Krom N."/>
            <person name="Kubenka K."/>
            <person name="Mamidi S."/>
            <person name="Mattison C."/>
            <person name="Monteros M."/>
            <person name="Pisani C."/>
            <person name="Plott C."/>
            <person name="Rajasekar S."/>
            <person name="Rhein H.S."/>
            <person name="Rohla C."/>
            <person name="Song M."/>
            <person name="Hilaire R.S."/>
            <person name="Shu S."/>
            <person name="Wells L."/>
            <person name="Wang X."/>
            <person name="Webber J."/>
            <person name="Heerema R.J."/>
            <person name="Klein P."/>
            <person name="Conner P."/>
            <person name="Grauke L."/>
            <person name="Grimwood J."/>
            <person name="Schmutz J."/>
            <person name="Randall J.J."/>
        </authorList>
    </citation>
    <scope>NUCLEOTIDE SEQUENCE</scope>
    <source>
        <tissue evidence="3">Leaf</tissue>
    </source>
</reference>
<dbReference type="GO" id="GO:0008270">
    <property type="term" value="F:zinc ion binding"/>
    <property type="evidence" value="ECO:0007669"/>
    <property type="project" value="UniProtKB-KW"/>
</dbReference>
<feature type="domain" description="CCHC-type" evidence="2">
    <location>
        <begin position="231"/>
        <end position="244"/>
    </location>
</feature>
<dbReference type="Proteomes" id="UP000811246">
    <property type="component" value="Chromosome 1"/>
</dbReference>
<organism evidence="3 4">
    <name type="scientific">Carya illinoinensis</name>
    <name type="common">Pecan</name>
    <dbReference type="NCBI Taxonomy" id="32201"/>
    <lineage>
        <taxon>Eukaryota</taxon>
        <taxon>Viridiplantae</taxon>
        <taxon>Streptophyta</taxon>
        <taxon>Embryophyta</taxon>
        <taxon>Tracheophyta</taxon>
        <taxon>Spermatophyta</taxon>
        <taxon>Magnoliopsida</taxon>
        <taxon>eudicotyledons</taxon>
        <taxon>Gunneridae</taxon>
        <taxon>Pentapetalae</taxon>
        <taxon>rosids</taxon>
        <taxon>fabids</taxon>
        <taxon>Fagales</taxon>
        <taxon>Juglandaceae</taxon>
        <taxon>Carya</taxon>
    </lineage>
</organism>
<dbReference type="InterPro" id="IPR001878">
    <property type="entry name" value="Znf_CCHC"/>
</dbReference>
<evidence type="ECO:0000313" key="4">
    <source>
        <dbReference type="Proteomes" id="UP000811246"/>
    </source>
</evidence>
<keyword evidence="1" id="KW-0862">Zinc</keyword>
<proteinExistence type="predicted"/>
<name>A0A922K8D7_CARIL</name>
<evidence type="ECO:0000256" key="1">
    <source>
        <dbReference type="PROSITE-ProRule" id="PRU00047"/>
    </source>
</evidence>
<accession>A0A922K8D7</accession>
<dbReference type="PROSITE" id="PS50158">
    <property type="entry name" value="ZF_CCHC"/>
    <property type="match status" value="1"/>
</dbReference>
<dbReference type="EMBL" id="CM031825">
    <property type="protein sequence ID" value="KAG6729697.1"/>
    <property type="molecule type" value="Genomic_DNA"/>
</dbReference>
<keyword evidence="1" id="KW-0479">Metal-binding</keyword>
<dbReference type="GO" id="GO:0003676">
    <property type="term" value="F:nucleic acid binding"/>
    <property type="evidence" value="ECO:0007669"/>
    <property type="project" value="InterPro"/>
</dbReference>
<evidence type="ECO:0000259" key="2">
    <source>
        <dbReference type="PROSITE" id="PS50158"/>
    </source>
</evidence>
<keyword evidence="1" id="KW-0863">Zinc-finger</keyword>
<sequence>MGYADSNGNALMKPLLSTPLTTHPYLKIPIVPSSFITNKSFTLAISIKNKFTFLDGTIETSAITNPLYIPWLRCNNLVLSWILNSIYKEIASNILYISSTKVVLSITQGSQSVSGYFTQLNAAWEEIHNYRPFPHCFCGLCTCNIIKALVEDQQTDCIFKFLMGLNDSFDSIRGQIILMTPMPSLDRIFSLFLQEKRQREACALLLPHHETSVLAAFQSQGRKREKVDVTCYHCGKSGHTKDKCYRLISFPPNFKFTKSNGGFSTGHSANQVIL</sequence>